<evidence type="ECO:0000256" key="8">
    <source>
        <dbReference type="PROSITE-ProRule" id="PRU00125"/>
    </source>
</evidence>
<reference evidence="12" key="3">
    <citation type="submission" date="2025-08" db="UniProtKB">
        <authorList>
            <consortium name="Ensembl"/>
        </authorList>
    </citation>
    <scope>IDENTIFICATION</scope>
    <source>
        <strain evidence="12">JP 163 A</strain>
    </source>
</reference>
<evidence type="ECO:0000256" key="7">
    <source>
        <dbReference type="ARBA" id="ARBA00023038"/>
    </source>
</evidence>
<dbReference type="InterPro" id="IPR003128">
    <property type="entry name" value="Villin_headpiece"/>
</dbReference>
<feature type="compositionally biased region" description="Polar residues" evidence="9">
    <location>
        <begin position="363"/>
        <end position="373"/>
    </location>
</feature>
<reference evidence="12" key="4">
    <citation type="submission" date="2025-09" db="UniProtKB">
        <authorList>
            <consortium name="Ensembl"/>
        </authorList>
    </citation>
    <scope>IDENTIFICATION</scope>
    <source>
        <strain evidence="12">JP 163 A</strain>
    </source>
</reference>
<dbReference type="InterPro" id="IPR051618">
    <property type="entry name" value="Actin-binding_LIM"/>
</dbReference>
<evidence type="ECO:0000256" key="5">
    <source>
        <dbReference type="ARBA" id="ARBA00022737"/>
    </source>
</evidence>
<evidence type="ECO:0000256" key="6">
    <source>
        <dbReference type="ARBA" id="ARBA00022833"/>
    </source>
</evidence>
<dbReference type="InterPro" id="IPR036886">
    <property type="entry name" value="Villin_headpiece_dom_sf"/>
</dbReference>
<dbReference type="CDD" id="cd09328">
    <property type="entry name" value="LIM2_abLIM"/>
    <property type="match status" value="1"/>
</dbReference>
<dbReference type="Ensembl" id="ENSXMAT00000025378.1">
    <property type="protein sequence ID" value="ENSXMAP00000039730.1"/>
    <property type="gene ID" value="ENSXMAG00000010396.2"/>
</dbReference>
<dbReference type="SMART" id="SM00132">
    <property type="entry name" value="LIM"/>
    <property type="match status" value="4"/>
</dbReference>
<dbReference type="GO" id="GO:0046872">
    <property type="term" value="F:metal ion binding"/>
    <property type="evidence" value="ECO:0007669"/>
    <property type="project" value="UniProtKB-KW"/>
</dbReference>
<dbReference type="AlphaFoldDB" id="A0A3B5RA00"/>
<accession>A0A3B5RA00</accession>
<dbReference type="SMART" id="SM00153">
    <property type="entry name" value="VHP"/>
    <property type="match status" value="1"/>
</dbReference>
<comment type="subcellular location">
    <subcellularLocation>
        <location evidence="1">Cytoplasm</location>
    </subcellularLocation>
</comment>
<evidence type="ECO:0000256" key="4">
    <source>
        <dbReference type="ARBA" id="ARBA00022723"/>
    </source>
</evidence>
<dbReference type="PANTHER" id="PTHR24213:SF0">
    <property type="entry name" value="ACTIN-BINDING LIM PROTEIN 3"/>
    <property type="match status" value="1"/>
</dbReference>
<feature type="domain" description="HP" evidence="11">
    <location>
        <begin position="573"/>
        <end position="641"/>
    </location>
</feature>
<evidence type="ECO:0000256" key="1">
    <source>
        <dbReference type="ARBA" id="ARBA00004496"/>
    </source>
</evidence>
<dbReference type="GO" id="GO:0060271">
    <property type="term" value="P:cilium assembly"/>
    <property type="evidence" value="ECO:0007669"/>
    <property type="project" value="TreeGrafter"/>
</dbReference>
<evidence type="ECO:0000259" key="10">
    <source>
        <dbReference type="PROSITE" id="PS50023"/>
    </source>
</evidence>
<dbReference type="PROSITE" id="PS50023">
    <property type="entry name" value="LIM_DOMAIN_2"/>
    <property type="match status" value="3"/>
</dbReference>
<dbReference type="Pfam" id="PF00412">
    <property type="entry name" value="LIM"/>
    <property type="match status" value="4"/>
</dbReference>
<keyword evidence="4 8" id="KW-0479">Metal-binding</keyword>
<evidence type="ECO:0000313" key="13">
    <source>
        <dbReference type="Proteomes" id="UP000002852"/>
    </source>
</evidence>
<dbReference type="Pfam" id="PF02209">
    <property type="entry name" value="VHP"/>
    <property type="match status" value="1"/>
</dbReference>
<feature type="compositionally biased region" description="Polar residues" evidence="9">
    <location>
        <begin position="415"/>
        <end position="439"/>
    </location>
</feature>
<protein>
    <submittedName>
        <fullName evidence="12">Actin binding LIM protein family, member 3</fullName>
    </submittedName>
</protein>
<dbReference type="FunFam" id="2.10.110.10:FF:000004">
    <property type="entry name" value="actin-binding LIM protein 1 isoform X1"/>
    <property type="match status" value="1"/>
</dbReference>
<dbReference type="InterPro" id="IPR032402">
    <property type="entry name" value="AbLIM_anchor"/>
</dbReference>
<dbReference type="GO" id="GO:0001725">
    <property type="term" value="C:stress fiber"/>
    <property type="evidence" value="ECO:0007669"/>
    <property type="project" value="TreeGrafter"/>
</dbReference>
<dbReference type="Gene3D" id="2.10.110.10">
    <property type="entry name" value="Cysteine Rich Protein"/>
    <property type="match status" value="4"/>
</dbReference>
<dbReference type="FunFam" id="2.10.110.10:FF:000024">
    <property type="entry name" value="actin-binding LIM protein 1 isoform X1"/>
    <property type="match status" value="1"/>
</dbReference>
<reference evidence="13" key="2">
    <citation type="journal article" date="2013" name="Nat. Genet.">
        <title>The genome of the platyfish, Xiphophorus maculatus, provides insights into evolutionary adaptation and several complex traits.</title>
        <authorList>
            <person name="Schartl M."/>
            <person name="Walter R.B."/>
            <person name="Shen Y."/>
            <person name="Garcia T."/>
            <person name="Catchen J."/>
            <person name="Amores A."/>
            <person name="Braasch I."/>
            <person name="Chalopin D."/>
            <person name="Volff J.N."/>
            <person name="Lesch K.P."/>
            <person name="Bisazza A."/>
            <person name="Minx P."/>
            <person name="Hillier L."/>
            <person name="Wilson R.K."/>
            <person name="Fuerstenberg S."/>
            <person name="Boore J."/>
            <person name="Searle S."/>
            <person name="Postlethwait J.H."/>
            <person name="Warren W.C."/>
        </authorList>
    </citation>
    <scope>NUCLEOTIDE SEQUENCE [LARGE SCALE GENOMIC DNA]</scope>
    <source>
        <strain evidence="13">JP 163 A</strain>
    </source>
</reference>
<dbReference type="CDD" id="cd09327">
    <property type="entry name" value="LIM1_abLIM"/>
    <property type="match status" value="1"/>
</dbReference>
<keyword evidence="2" id="KW-0963">Cytoplasm</keyword>
<feature type="region of interest" description="Disordered" evidence="9">
    <location>
        <begin position="329"/>
        <end position="439"/>
    </location>
</feature>
<proteinExistence type="predicted"/>
<dbReference type="GO" id="GO:0005737">
    <property type="term" value="C:cytoplasm"/>
    <property type="evidence" value="ECO:0007669"/>
    <property type="project" value="UniProtKB-SubCell"/>
</dbReference>
<dbReference type="Pfam" id="PF16182">
    <property type="entry name" value="AbLIM_anchor"/>
    <property type="match status" value="1"/>
</dbReference>
<feature type="domain" description="LIM zinc-binding" evidence="10">
    <location>
        <begin position="80"/>
        <end position="139"/>
    </location>
</feature>
<keyword evidence="13" id="KW-1185">Reference proteome</keyword>
<evidence type="ECO:0000256" key="9">
    <source>
        <dbReference type="SAM" id="MobiDB-lite"/>
    </source>
</evidence>
<feature type="domain" description="LIM zinc-binding" evidence="10">
    <location>
        <begin position="149"/>
        <end position="208"/>
    </location>
</feature>
<dbReference type="FunFam" id="2.10.110.10:FF:000003">
    <property type="entry name" value="actin-binding LIM protein 1 isoform X1"/>
    <property type="match status" value="1"/>
</dbReference>
<keyword evidence="3" id="KW-0597">Phosphoprotein</keyword>
<keyword evidence="7 8" id="KW-0440">LIM domain</keyword>
<dbReference type="Gene3D" id="1.10.950.10">
    <property type="entry name" value="Villin headpiece domain"/>
    <property type="match status" value="1"/>
</dbReference>
<feature type="domain" description="LIM zinc-binding" evidence="10">
    <location>
        <begin position="20"/>
        <end position="79"/>
    </location>
</feature>
<dbReference type="InterPro" id="IPR001781">
    <property type="entry name" value="Znf_LIM"/>
</dbReference>
<dbReference type="GO" id="GO:0051015">
    <property type="term" value="F:actin filament binding"/>
    <property type="evidence" value="ECO:0007669"/>
    <property type="project" value="TreeGrafter"/>
</dbReference>
<dbReference type="GeneTree" id="ENSGT00950000182850"/>
<dbReference type="FunFam" id="1.10.950.10:FF:000001">
    <property type="entry name" value="actin-binding LIM protein 1 isoform X2"/>
    <property type="match status" value="1"/>
</dbReference>
<evidence type="ECO:0000256" key="2">
    <source>
        <dbReference type="ARBA" id="ARBA00022490"/>
    </source>
</evidence>
<dbReference type="PROSITE" id="PS00478">
    <property type="entry name" value="LIM_DOMAIN_1"/>
    <property type="match status" value="3"/>
</dbReference>
<evidence type="ECO:0000259" key="11">
    <source>
        <dbReference type="PROSITE" id="PS51089"/>
    </source>
</evidence>
<name>A0A3B5RA00_XIPMA</name>
<dbReference type="PROSITE" id="PS51089">
    <property type="entry name" value="HP"/>
    <property type="match status" value="1"/>
</dbReference>
<reference evidence="13" key="1">
    <citation type="submission" date="2012-01" db="EMBL/GenBank/DDBJ databases">
        <authorList>
            <person name="Walter R."/>
            <person name="Schartl M."/>
            <person name="Warren W."/>
        </authorList>
    </citation>
    <scope>NUCLEOTIDE SEQUENCE [LARGE SCALE GENOMIC DNA]</scope>
    <source>
        <strain evidence="13">JP 163 A</strain>
    </source>
</reference>
<dbReference type="CDD" id="cd09329">
    <property type="entry name" value="LIM3_abLIM"/>
    <property type="match status" value="1"/>
</dbReference>
<feature type="region of interest" description="Disordered" evidence="9">
    <location>
        <begin position="485"/>
        <end position="506"/>
    </location>
</feature>
<dbReference type="GO" id="GO:0007010">
    <property type="term" value="P:cytoskeleton organization"/>
    <property type="evidence" value="ECO:0007669"/>
    <property type="project" value="InterPro"/>
</dbReference>
<evidence type="ECO:0000256" key="3">
    <source>
        <dbReference type="ARBA" id="ARBA00022553"/>
    </source>
</evidence>
<organism evidence="12 13">
    <name type="scientific">Xiphophorus maculatus</name>
    <name type="common">Southern platyfish</name>
    <name type="synonym">Platypoecilus maculatus</name>
    <dbReference type="NCBI Taxonomy" id="8083"/>
    <lineage>
        <taxon>Eukaryota</taxon>
        <taxon>Metazoa</taxon>
        <taxon>Chordata</taxon>
        <taxon>Craniata</taxon>
        <taxon>Vertebrata</taxon>
        <taxon>Euteleostomi</taxon>
        <taxon>Actinopterygii</taxon>
        <taxon>Neopterygii</taxon>
        <taxon>Teleostei</taxon>
        <taxon>Neoteleostei</taxon>
        <taxon>Acanthomorphata</taxon>
        <taxon>Ovalentaria</taxon>
        <taxon>Atherinomorphae</taxon>
        <taxon>Cyprinodontiformes</taxon>
        <taxon>Poeciliidae</taxon>
        <taxon>Poeciliinae</taxon>
        <taxon>Xiphophorus</taxon>
    </lineage>
</organism>
<dbReference type="GO" id="GO:0030032">
    <property type="term" value="P:lamellipodium assembly"/>
    <property type="evidence" value="ECO:0007669"/>
    <property type="project" value="TreeGrafter"/>
</dbReference>
<dbReference type="Proteomes" id="UP000002852">
    <property type="component" value="Unassembled WGS sequence"/>
</dbReference>
<dbReference type="CDD" id="cd09330">
    <property type="entry name" value="LIM4_abLIM"/>
    <property type="match status" value="1"/>
</dbReference>
<keyword evidence="5" id="KW-0677">Repeat</keyword>
<dbReference type="PANTHER" id="PTHR24213">
    <property type="entry name" value="ACTIN-BINDING LIM PROTEIN"/>
    <property type="match status" value="1"/>
</dbReference>
<dbReference type="SUPFAM" id="SSF47050">
    <property type="entry name" value="VHP, Villin headpiece domain"/>
    <property type="match status" value="1"/>
</dbReference>
<evidence type="ECO:0000313" key="12">
    <source>
        <dbReference type="Ensembl" id="ENSXMAP00000039730.1"/>
    </source>
</evidence>
<sequence length="641" mass="72268">MSSSAHQQVSTRSERSSEPIRCQRCREVCKGEVVRVQDTHFHVKCFTCTVCNCDLARSGFFQKKGEYICTADYQRLYGTRCDRCGNFITGEVVSALGRTYHPKCFVCSMCSKPFPIGDRVTFSGKDCVCQQCSHTLVKSNEPIKIHGPSHCAGCGAEIKQGQSLLALEKQWHVSCFRCRTCNMVLTGEYISKDGAPYCEADYHAQYGVKCETCYRYISGRVLEAGGKHYHPTCARCARCNTMFKEGEEMYLAGCEVWHPLCKQAARAERRLRHRRLSETSISPPGSSIGSPSRVICSLGNLSPYSQDYDHPDAKQLRCPIPGYIDSPTYSRQGMSPIMPRSPQHFGYPGSESGRSSPCYGQEGRSSTPTTNQPPKHFHVPATGDPNIYRKPPIYKRTDNYVESATKSRTSEDILRSSSLSTYSPEPYTQSESDYYPYTSSPRAYRVPRRRFSTGGDEESWSQGLQRIGSGIGRMILKEEMKARSGSYDNDPWGSARNSRCGSKETLNTTGYGTTAYNNTVNGSPRSQYSADSDFGCKSASLPGYRRNGIQRPQSADCYQYQYDDGSEVNWGSRAEYKVYPYESLIVTTRGRNKLPKDVDRARLERHLSPEEFIQVFGMTVEDFDRLALWKRNELKKQARLF</sequence>
<keyword evidence="6 8" id="KW-0862">Zinc</keyword>
<dbReference type="FunFam" id="2.10.110.10:FF:000007">
    <property type="entry name" value="actin-binding LIM protein 1 isoform X1"/>
    <property type="match status" value="1"/>
</dbReference>
<dbReference type="SUPFAM" id="SSF57716">
    <property type="entry name" value="Glucocorticoid receptor-like (DNA-binding domain)"/>
    <property type="match status" value="6"/>
</dbReference>